<evidence type="ECO:0000313" key="12">
    <source>
        <dbReference type="EMBL" id="RDI36705.1"/>
    </source>
</evidence>
<sequence length="522" mass="60683">MSFNENTRVKIPAILHLCRLGYNYLPLSKTKYDNNTNIFTDIFTESILRINPEIEKSDVKKLQENITLALDNEDLGKAFFDLLTSTTEPKLIDFANFNNNSFHVVTELTYKNGDDEFRPDITILINGIPLAFVEVKKPNNPDGILAERERINSRFKNKKFRKFVNISQLLVFSNNMEYDIESIEPIQGAFYSSTSYSHANFNCFRDEEKLDIEAILKPENNELENFILKDNNLTAIKHSPEFHTNKNPNSPTNRILTSLFYRDRIAMLLRYGFAYVYTENGLEKHIMRYPQLFATKAIEHTIDNGIKKGIIWHTQGSGKTALAYFNVHYLTDYFQRKNIIPKFYFIVDRIDLMNQAKSEFTSRGLTVHTVNTKDELLKDFRLRQAIRNLAGKREITVVNIQKFKEDSDVLTQNDYDLNTQRVYFLDEVHRSYNPSGSFLANLFNSYRNAILIGLTGTPLIGNDRRTKDIFGNYIHKYYYNASIADGYTLRLIREGIETNYRLQLEKALKVCIPIERTINSSP</sequence>
<name>A0A370FZ10_9COXI</name>
<dbReference type="Gene3D" id="3.40.50.300">
    <property type="entry name" value="P-loop containing nucleotide triphosphate hydrolases"/>
    <property type="match status" value="1"/>
</dbReference>
<evidence type="ECO:0000256" key="10">
    <source>
        <dbReference type="ARBA" id="ARBA00023125"/>
    </source>
</evidence>
<dbReference type="SUPFAM" id="SSF52540">
    <property type="entry name" value="P-loop containing nucleoside triphosphate hydrolases"/>
    <property type="match status" value="1"/>
</dbReference>
<gene>
    <name evidence="12" type="ORF">C8D86_1501</name>
</gene>
<keyword evidence="7" id="KW-0255">Endonuclease</keyword>
<keyword evidence="6" id="KW-0680">Restriction system</keyword>
<dbReference type="PANTHER" id="PTHR30195:SF15">
    <property type="entry name" value="TYPE I RESTRICTION ENZYME HINDI ENDONUCLEASE SUBUNIT"/>
    <property type="match status" value="1"/>
</dbReference>
<keyword evidence="10" id="KW-0238">DNA-binding</keyword>
<dbReference type="Pfam" id="PF18766">
    <property type="entry name" value="SWI2_SNF2"/>
    <property type="match status" value="1"/>
</dbReference>
<dbReference type="Gene3D" id="3.90.1570.50">
    <property type="match status" value="1"/>
</dbReference>
<keyword evidence="13" id="KW-1185">Reference proteome</keyword>
<dbReference type="OrthoDB" id="9758243at2"/>
<dbReference type="InterPro" id="IPR007409">
    <property type="entry name" value="Restrct_endonuc_type1_HsdR_N"/>
</dbReference>
<evidence type="ECO:0000256" key="1">
    <source>
        <dbReference type="ARBA" id="ARBA00000851"/>
    </source>
</evidence>
<dbReference type="CDD" id="cd22332">
    <property type="entry name" value="HsdR_N"/>
    <property type="match status" value="1"/>
</dbReference>
<dbReference type="GO" id="GO:0003677">
    <property type="term" value="F:DNA binding"/>
    <property type="evidence" value="ECO:0007669"/>
    <property type="project" value="UniProtKB-KW"/>
</dbReference>
<evidence type="ECO:0000256" key="8">
    <source>
        <dbReference type="ARBA" id="ARBA00022801"/>
    </source>
</evidence>
<organism evidence="12 13">
    <name type="scientific">Aquicella lusitana</name>
    <dbReference type="NCBI Taxonomy" id="254246"/>
    <lineage>
        <taxon>Bacteria</taxon>
        <taxon>Pseudomonadati</taxon>
        <taxon>Pseudomonadota</taxon>
        <taxon>Gammaproteobacteria</taxon>
        <taxon>Legionellales</taxon>
        <taxon>Coxiellaceae</taxon>
        <taxon>Aquicella</taxon>
    </lineage>
</organism>
<protein>
    <recommendedName>
        <fullName evidence="3">type I site-specific deoxyribonuclease</fullName>
        <ecNumber evidence="3">3.1.21.3</ecNumber>
    </recommendedName>
</protein>
<dbReference type="Proteomes" id="UP000254720">
    <property type="component" value="Unassembled WGS sequence"/>
</dbReference>
<dbReference type="GO" id="GO:0009307">
    <property type="term" value="P:DNA restriction-modification system"/>
    <property type="evidence" value="ECO:0007669"/>
    <property type="project" value="UniProtKB-KW"/>
</dbReference>
<keyword evidence="5" id="KW-0547">Nucleotide-binding</keyword>
<dbReference type="RefSeq" id="WP_114835501.1">
    <property type="nucleotide sequence ID" value="NZ_LR699114.1"/>
</dbReference>
<reference evidence="12 13" key="1">
    <citation type="submission" date="2018-07" db="EMBL/GenBank/DDBJ databases">
        <title>Genomic Encyclopedia of Type Strains, Phase IV (KMG-IV): sequencing the most valuable type-strain genomes for metagenomic binning, comparative biology and taxonomic classification.</title>
        <authorList>
            <person name="Goeker M."/>
        </authorList>
    </citation>
    <scope>NUCLEOTIDE SEQUENCE [LARGE SCALE GENOMIC DNA]</scope>
    <source>
        <strain evidence="12 13">DSM 16500</strain>
    </source>
</reference>
<dbReference type="EMBL" id="QQAX01000050">
    <property type="protein sequence ID" value="RDI36705.1"/>
    <property type="molecule type" value="Genomic_DNA"/>
</dbReference>
<dbReference type="EC" id="3.1.21.3" evidence="3"/>
<evidence type="ECO:0000256" key="3">
    <source>
        <dbReference type="ARBA" id="ARBA00012654"/>
    </source>
</evidence>
<feature type="domain" description="Helicase ATP-binding" evidence="11">
    <location>
        <begin position="300"/>
        <end position="476"/>
    </location>
</feature>
<keyword evidence="9" id="KW-0067">ATP-binding</keyword>
<dbReference type="AlphaFoldDB" id="A0A370FZ10"/>
<evidence type="ECO:0000256" key="9">
    <source>
        <dbReference type="ARBA" id="ARBA00022840"/>
    </source>
</evidence>
<dbReference type="GO" id="GO:0005524">
    <property type="term" value="F:ATP binding"/>
    <property type="evidence" value="ECO:0007669"/>
    <property type="project" value="UniProtKB-KW"/>
</dbReference>
<proteinExistence type="inferred from homology"/>
<dbReference type="InterPro" id="IPR040980">
    <property type="entry name" value="SWI2_SNF2"/>
</dbReference>
<dbReference type="PANTHER" id="PTHR30195">
    <property type="entry name" value="TYPE I SITE-SPECIFIC DEOXYRIBONUCLEASE PROTEIN SUBUNIT M AND R"/>
    <property type="match status" value="1"/>
</dbReference>
<evidence type="ECO:0000256" key="7">
    <source>
        <dbReference type="ARBA" id="ARBA00022759"/>
    </source>
</evidence>
<dbReference type="GO" id="GO:0009035">
    <property type="term" value="F:type I site-specific deoxyribonuclease activity"/>
    <property type="evidence" value="ECO:0007669"/>
    <property type="project" value="UniProtKB-EC"/>
</dbReference>
<evidence type="ECO:0000256" key="6">
    <source>
        <dbReference type="ARBA" id="ARBA00022747"/>
    </source>
</evidence>
<dbReference type="InterPro" id="IPR051268">
    <property type="entry name" value="Type-I_R_enzyme_R_subunit"/>
</dbReference>
<dbReference type="Pfam" id="PF04313">
    <property type="entry name" value="HSDR_N"/>
    <property type="match status" value="1"/>
</dbReference>
<keyword evidence="4" id="KW-0540">Nuclease</keyword>
<comment type="catalytic activity">
    <reaction evidence="1">
        <text>Endonucleolytic cleavage of DNA to give random double-stranded fragments with terminal 5'-phosphates, ATP is simultaneously hydrolyzed.</text>
        <dbReference type="EC" id="3.1.21.3"/>
    </reaction>
</comment>
<dbReference type="SMART" id="SM00487">
    <property type="entry name" value="DEXDc"/>
    <property type="match status" value="1"/>
</dbReference>
<dbReference type="InterPro" id="IPR027417">
    <property type="entry name" value="P-loop_NTPase"/>
</dbReference>
<evidence type="ECO:0000256" key="4">
    <source>
        <dbReference type="ARBA" id="ARBA00022722"/>
    </source>
</evidence>
<comment type="caution">
    <text evidence="12">The sequence shown here is derived from an EMBL/GenBank/DDBJ whole genome shotgun (WGS) entry which is preliminary data.</text>
</comment>
<accession>A0A370FZ10</accession>
<comment type="similarity">
    <text evidence="2">Belongs to the HsdR family.</text>
</comment>
<dbReference type="PROSITE" id="PS51192">
    <property type="entry name" value="HELICASE_ATP_BIND_1"/>
    <property type="match status" value="1"/>
</dbReference>
<dbReference type="InterPro" id="IPR014001">
    <property type="entry name" value="Helicase_ATP-bd"/>
</dbReference>
<evidence type="ECO:0000256" key="2">
    <source>
        <dbReference type="ARBA" id="ARBA00008598"/>
    </source>
</evidence>
<evidence type="ECO:0000313" key="13">
    <source>
        <dbReference type="Proteomes" id="UP000254720"/>
    </source>
</evidence>
<evidence type="ECO:0000256" key="5">
    <source>
        <dbReference type="ARBA" id="ARBA00022741"/>
    </source>
</evidence>
<keyword evidence="8" id="KW-0378">Hydrolase</keyword>
<evidence type="ECO:0000259" key="11">
    <source>
        <dbReference type="PROSITE" id="PS51192"/>
    </source>
</evidence>